<comment type="caution">
    <text evidence="1">The sequence shown here is derived from an EMBL/GenBank/DDBJ whole genome shotgun (WGS) entry which is preliminary data.</text>
</comment>
<dbReference type="EMBL" id="JASBWS010000016">
    <property type="protein sequence ID" value="KAJ9112131.1"/>
    <property type="molecule type" value="Genomic_DNA"/>
</dbReference>
<reference evidence="1" key="1">
    <citation type="submission" date="2023-04" db="EMBL/GenBank/DDBJ databases">
        <title>Draft Genome sequencing of Naganishia species isolated from polar environments using Oxford Nanopore Technology.</title>
        <authorList>
            <person name="Leo P."/>
            <person name="Venkateswaran K."/>
        </authorList>
    </citation>
    <scope>NUCLEOTIDE SEQUENCE</scope>
    <source>
        <strain evidence="1">MNA-CCFEE 5262</strain>
    </source>
</reference>
<evidence type="ECO:0000313" key="1">
    <source>
        <dbReference type="EMBL" id="KAJ9112131.1"/>
    </source>
</evidence>
<organism evidence="1 2">
    <name type="scientific">Naganishia adeliensis</name>
    <dbReference type="NCBI Taxonomy" id="92952"/>
    <lineage>
        <taxon>Eukaryota</taxon>
        <taxon>Fungi</taxon>
        <taxon>Dikarya</taxon>
        <taxon>Basidiomycota</taxon>
        <taxon>Agaricomycotina</taxon>
        <taxon>Tremellomycetes</taxon>
        <taxon>Filobasidiales</taxon>
        <taxon>Filobasidiaceae</taxon>
        <taxon>Naganishia</taxon>
    </lineage>
</organism>
<name>A0ACC2WL21_9TREE</name>
<sequence>MATQQPVQDWVPKGDTPPLMTDPPTPEQLKLTDELMTLRRPIRHPEDLMKYLRKMNQFETEKEARLREKVLGQIAMLVKQFVKETYKRLGCSDEQAEQAGGKIFTFGSYRLGVHGPASDIDTLVVCPRRVTNADFFDIFATMLREWKECTELTPVTEAYVPIIKAVISGIDIDFAFAKIARDRVDGDLDLTDDSVLRGIDEKTARCLNGSRVTDSILSLVPNVERFRETLRAVKLWAKRRAIYSNILGFLGGVQWAMLVARACQFYPTATPSVLFGKIFILFGGWHWPRPVTLRNMTQRSPIAMTLNLKEWNPTLYPVDRTHIMPIITPAYPVMCSTHNVSDSTLAVMMQEFVRGKNIHQKIMEGKATWDELFEESDFFTKYKWYLEVTTSTGSEETMHLWAGTVESKLRMLVRDLKDNTPLIKIAHPYIEGKSKVTVCLGDDEIRSAAAGIPPAVTRSEDEPGTSKVWTTTFYIGLDLNKNDKSNGERQQMDISYPTSTFIRTVKTWDHYDEPSMGITVKPIKQSALPAEFRGKGDVKSRKRRANDKNGIHGSSSGKQTPVEAPQRSFKRIKSNNDKGLGFDVMNLEEQDGSKEHFAVPLAALQPTDNDPANTATMDTDTDVQNGVAEQTTLTDAEKGAFASAAAGVSSHANHEGKVLLPGVTLSEDVPQVQG</sequence>
<evidence type="ECO:0000313" key="2">
    <source>
        <dbReference type="Proteomes" id="UP001230649"/>
    </source>
</evidence>
<accession>A0ACC2WL21</accession>
<dbReference type="Proteomes" id="UP001230649">
    <property type="component" value="Unassembled WGS sequence"/>
</dbReference>
<proteinExistence type="predicted"/>
<keyword evidence="2" id="KW-1185">Reference proteome</keyword>
<gene>
    <name evidence="1" type="ORF">QFC20_002312</name>
</gene>
<protein>
    <submittedName>
        <fullName evidence="1">Uncharacterized protein</fullName>
    </submittedName>
</protein>